<protein>
    <submittedName>
        <fullName evidence="1">Uncharacterized protein</fullName>
    </submittedName>
</protein>
<name>A0ACD5UEX7_AVESA</name>
<sequence>MRGLCSSLLPWPPGPDRFSIPLTGPSRAQSKSPKQVGPRQRAPHVATAPLPRLLLESDGRNRRVLHSVVPLYKSRPPDTADPFHQYFSPLFFPFPDSSQRLGFGDLGIASHRVAAMATTTLSTVMVSNLSLKAAQRDVKEFFSFSGDLVHVEMRSDDELSQVAYITFKDKQGADTAMLLTGATIVDMAVIVTPATDYELPAYVLAELEPKDTKPSALEKAEDIVGTMLAKGFILGRDALDKAKALDEKHQLTSTATARVSSFDKRIGLSEKISVGTSVVNDKVKDLDQKYLVSEKTRSALAAAEQGVSTAGSAIMKNRYVLIGAAWVSGAFSKVANTANDVGAKAKEKIAAEQDGKTVVDVSAQANMSDGTAEHKDLDHEFRKIHASETLEDFPISTAATVPITVDDSGNASPPAVTATAASPKKPEPAQGLIL</sequence>
<keyword evidence="2" id="KW-1185">Reference proteome</keyword>
<dbReference type="Proteomes" id="UP001732700">
    <property type="component" value="Chromosome 2A"/>
</dbReference>
<evidence type="ECO:0000313" key="2">
    <source>
        <dbReference type="Proteomes" id="UP001732700"/>
    </source>
</evidence>
<proteinExistence type="predicted"/>
<reference evidence="1" key="1">
    <citation type="submission" date="2021-05" db="EMBL/GenBank/DDBJ databases">
        <authorList>
            <person name="Scholz U."/>
            <person name="Mascher M."/>
            <person name="Fiebig A."/>
        </authorList>
    </citation>
    <scope>NUCLEOTIDE SEQUENCE [LARGE SCALE GENOMIC DNA]</scope>
</reference>
<accession>A0ACD5UEX7</accession>
<organism evidence="1 2">
    <name type="scientific">Avena sativa</name>
    <name type="common">Oat</name>
    <dbReference type="NCBI Taxonomy" id="4498"/>
    <lineage>
        <taxon>Eukaryota</taxon>
        <taxon>Viridiplantae</taxon>
        <taxon>Streptophyta</taxon>
        <taxon>Embryophyta</taxon>
        <taxon>Tracheophyta</taxon>
        <taxon>Spermatophyta</taxon>
        <taxon>Magnoliopsida</taxon>
        <taxon>Liliopsida</taxon>
        <taxon>Poales</taxon>
        <taxon>Poaceae</taxon>
        <taxon>BOP clade</taxon>
        <taxon>Pooideae</taxon>
        <taxon>Poodae</taxon>
        <taxon>Poeae</taxon>
        <taxon>Poeae Chloroplast Group 1 (Aveneae type)</taxon>
        <taxon>Aveninae</taxon>
        <taxon>Avena</taxon>
    </lineage>
</organism>
<reference evidence="1" key="2">
    <citation type="submission" date="2025-09" db="UniProtKB">
        <authorList>
            <consortium name="EnsemblPlants"/>
        </authorList>
    </citation>
    <scope>IDENTIFICATION</scope>
</reference>
<evidence type="ECO:0000313" key="1">
    <source>
        <dbReference type="EnsemblPlants" id="AVESA.00010b.r2.2AG0236930.1.CDS"/>
    </source>
</evidence>
<dbReference type="EnsemblPlants" id="AVESA.00010b.r2.2AG0236930.1">
    <property type="protein sequence ID" value="AVESA.00010b.r2.2AG0236930.1.CDS"/>
    <property type="gene ID" value="AVESA.00010b.r2.2AG0236930"/>
</dbReference>